<dbReference type="GO" id="GO:0003677">
    <property type="term" value="F:DNA binding"/>
    <property type="evidence" value="ECO:0007669"/>
    <property type="project" value="UniProtKB-KW"/>
</dbReference>
<dbReference type="Gene3D" id="1.10.10.10">
    <property type="entry name" value="Winged helix-like DNA-binding domain superfamily/Winged helix DNA-binding domain"/>
    <property type="match status" value="1"/>
</dbReference>
<evidence type="ECO:0000313" key="5">
    <source>
        <dbReference type="EMBL" id="MDH5163064.1"/>
    </source>
</evidence>
<keyword evidence="2" id="KW-0238">DNA-binding</keyword>
<evidence type="ECO:0000256" key="1">
    <source>
        <dbReference type="ARBA" id="ARBA00023015"/>
    </source>
</evidence>
<dbReference type="Pfam" id="PF07729">
    <property type="entry name" value="FCD"/>
    <property type="match status" value="1"/>
</dbReference>
<dbReference type="Pfam" id="PF00392">
    <property type="entry name" value="GntR"/>
    <property type="match status" value="1"/>
</dbReference>
<dbReference type="PRINTS" id="PR00035">
    <property type="entry name" value="HTHGNTR"/>
</dbReference>
<dbReference type="SMART" id="SM00345">
    <property type="entry name" value="HTH_GNTR"/>
    <property type="match status" value="1"/>
</dbReference>
<dbReference type="SUPFAM" id="SSF48008">
    <property type="entry name" value="GntR ligand-binding domain-like"/>
    <property type="match status" value="1"/>
</dbReference>
<dbReference type="SMART" id="SM00895">
    <property type="entry name" value="FCD"/>
    <property type="match status" value="1"/>
</dbReference>
<dbReference type="SUPFAM" id="SSF46785">
    <property type="entry name" value="Winged helix' DNA-binding domain"/>
    <property type="match status" value="1"/>
</dbReference>
<organism evidence="5 6">
    <name type="scientific">Heyndrickxia oleronia</name>
    <dbReference type="NCBI Taxonomy" id="38875"/>
    <lineage>
        <taxon>Bacteria</taxon>
        <taxon>Bacillati</taxon>
        <taxon>Bacillota</taxon>
        <taxon>Bacilli</taxon>
        <taxon>Bacillales</taxon>
        <taxon>Bacillaceae</taxon>
        <taxon>Heyndrickxia</taxon>
    </lineage>
</organism>
<dbReference type="AlphaFoldDB" id="A0AAW6T1B0"/>
<keyword evidence="1" id="KW-0805">Transcription regulation</keyword>
<dbReference type="Proteomes" id="UP001159179">
    <property type="component" value="Unassembled WGS sequence"/>
</dbReference>
<proteinExistence type="predicted"/>
<dbReference type="PANTHER" id="PTHR43537:SF47">
    <property type="entry name" value="REGULATORY PROTEIN GNTR HTH"/>
    <property type="match status" value="1"/>
</dbReference>
<dbReference type="InterPro" id="IPR000524">
    <property type="entry name" value="Tscrpt_reg_HTH_GntR"/>
</dbReference>
<evidence type="ECO:0000256" key="2">
    <source>
        <dbReference type="ARBA" id="ARBA00023125"/>
    </source>
</evidence>
<feature type="domain" description="HTH gntR-type" evidence="4">
    <location>
        <begin position="9"/>
        <end position="77"/>
    </location>
</feature>
<dbReference type="PANTHER" id="PTHR43537">
    <property type="entry name" value="TRANSCRIPTIONAL REGULATOR, GNTR FAMILY"/>
    <property type="match status" value="1"/>
</dbReference>
<name>A0AAW6T1B0_9BACI</name>
<dbReference type="Gene3D" id="1.20.120.530">
    <property type="entry name" value="GntR ligand-binding domain-like"/>
    <property type="match status" value="1"/>
</dbReference>
<comment type="caution">
    <text evidence="5">The sequence shown here is derived from an EMBL/GenBank/DDBJ whole genome shotgun (WGS) entry which is preliminary data.</text>
</comment>
<dbReference type="EMBL" id="JAROYP010000012">
    <property type="protein sequence ID" value="MDH5163064.1"/>
    <property type="molecule type" value="Genomic_DNA"/>
</dbReference>
<protein>
    <submittedName>
        <fullName evidence="5">FadR/GntR family transcriptional regulator</fullName>
    </submittedName>
</protein>
<keyword evidence="3" id="KW-0804">Transcription</keyword>
<dbReference type="RefSeq" id="WP_280617804.1">
    <property type="nucleotide sequence ID" value="NZ_JAROYP010000012.1"/>
</dbReference>
<evidence type="ECO:0000313" key="6">
    <source>
        <dbReference type="Proteomes" id="UP001159179"/>
    </source>
</evidence>
<dbReference type="InterPro" id="IPR036388">
    <property type="entry name" value="WH-like_DNA-bd_sf"/>
</dbReference>
<dbReference type="CDD" id="cd07377">
    <property type="entry name" value="WHTH_GntR"/>
    <property type="match status" value="1"/>
</dbReference>
<evidence type="ECO:0000256" key="3">
    <source>
        <dbReference type="ARBA" id="ARBA00023163"/>
    </source>
</evidence>
<dbReference type="InterPro" id="IPR036390">
    <property type="entry name" value="WH_DNA-bd_sf"/>
</dbReference>
<dbReference type="InterPro" id="IPR011711">
    <property type="entry name" value="GntR_C"/>
</dbReference>
<gene>
    <name evidence="5" type="ORF">P5X88_19200</name>
</gene>
<dbReference type="InterPro" id="IPR008920">
    <property type="entry name" value="TF_FadR/GntR_C"/>
</dbReference>
<evidence type="ECO:0000259" key="4">
    <source>
        <dbReference type="PROSITE" id="PS50949"/>
    </source>
</evidence>
<reference evidence="5" key="1">
    <citation type="submission" date="2023-03" db="EMBL/GenBank/DDBJ databases">
        <title>Bacterial isolates from washroom surfaces on a university campus.</title>
        <authorList>
            <person name="Holman D.B."/>
            <person name="Gzyl K.E."/>
            <person name="Taheri A.E."/>
        </authorList>
    </citation>
    <scope>NUCLEOTIDE SEQUENCE</scope>
    <source>
        <strain evidence="5">RD03</strain>
    </source>
</reference>
<dbReference type="PROSITE" id="PS50949">
    <property type="entry name" value="HTH_GNTR"/>
    <property type="match status" value="1"/>
</dbReference>
<dbReference type="GO" id="GO:0003700">
    <property type="term" value="F:DNA-binding transcription factor activity"/>
    <property type="evidence" value="ECO:0007669"/>
    <property type="project" value="InterPro"/>
</dbReference>
<accession>A0AAW6T1B0</accession>
<sequence length="225" mass="25273">MEISKTSRLSLVEQVVAQMEALIESGTWPIGYRIPPELELMGQFDVSRNTLREAIRALVHAGLLQTKQGSGTYVLTSSVLGAALEKRIQKASLLETLEVRQALEREAAHLASIRRNNEDIEQLKILLNKCQTAATQKDRKEYVLSDMLLHKAIVDATHNSILIDLYDHMTTSIQASIENLAEMTNDVDFHIDPHKRLVHAIIDQNTDQAMAAVNEYIAQFKETLT</sequence>